<dbReference type="PANTHER" id="PTHR21373">
    <property type="entry name" value="GLUCOSE REPRESSIBLE PROTEIN MAK10"/>
    <property type="match status" value="1"/>
</dbReference>
<organism evidence="6 7">
    <name type="scientific">Mycoemilia scoparia</name>
    <dbReference type="NCBI Taxonomy" id="417184"/>
    <lineage>
        <taxon>Eukaryota</taxon>
        <taxon>Fungi</taxon>
        <taxon>Fungi incertae sedis</taxon>
        <taxon>Zoopagomycota</taxon>
        <taxon>Kickxellomycotina</taxon>
        <taxon>Kickxellomycetes</taxon>
        <taxon>Kickxellales</taxon>
        <taxon>Kickxellaceae</taxon>
        <taxon>Mycoemilia</taxon>
    </lineage>
</organism>
<reference evidence="6" key="1">
    <citation type="submission" date="2022-07" db="EMBL/GenBank/DDBJ databases">
        <title>Phylogenomic reconstructions and comparative analyses of Kickxellomycotina fungi.</title>
        <authorList>
            <person name="Reynolds N.K."/>
            <person name="Stajich J.E."/>
            <person name="Barry K."/>
            <person name="Grigoriev I.V."/>
            <person name="Crous P."/>
            <person name="Smith M.E."/>
        </authorList>
    </citation>
    <scope>NUCLEOTIDE SEQUENCE</scope>
    <source>
        <strain evidence="6">NBRC 100468</strain>
    </source>
</reference>
<gene>
    <name evidence="6" type="primary">MAK10</name>
    <name evidence="6" type="ORF">H4219_003900</name>
</gene>
<sequence>MSSEGDKQVPIDLSNSGSRFLEPYDNLQSRWRDVTSLLFDGAPQLEIGELLHDNDFTLFESISALEIMDPRLDSNMQEFNPDQDASQAFCPDYKIDLGQCLWIIDTLFRCEMAWLRANDLSRTLLTCLYIYRPDWIQSPLDEINAREKSPMDIRNKVLLPYIVATWQCVEGVLSELTKEEDYSGYKFGMDSLLEPLEKLNAYSLLETAKEWLEYAKSAEEYQNQAHVINELLLRIRLRKTWLSIITSVDPPYLLQANGAFDSISKSIKSIQTISSIISKRSDQTKEMYHEYPPAFDPMIGRFMSMYTPLQKLDLPPINECLDDLSRISMDLNLVKDMLSTSSVAELLDFFDRLSIKDPVASPYVRSLIQSVLSTDDTILLQSDNHSFLRRALFENGGSVLWNIQEAAKSLGLGLTEEDMGIIQQTSDVIFNDRSQLYLSWLKIQSQNPSRIRRLAINHLSDLQGLFMIAKDSGQSVVCSLYDKGQNHAKKRELMLDLCASITDWIMDMMLKASETVIFHAQTLGLYKPYEISGMYTQAKYLYKALSNLWLKIHERSKRWLDLGDESWIEANELDTSPVPLYLQLLCNYEPAKYCPKETMLRHTKLMGDMYSIKQEASDLLALTAMVFERLNIINPPWAQCTQTPENREHALNLELKDVRKARYTLRWRGLFQVEDLGFCTFEDYEEISEWLDDQDVVSFIKNIRDRWVQLEQRIASFKNHYHDTCKDPETAKLSHYRSLITSLEQVIQSQSKLFDPWLENDGDPLYQFHNATFDHIPKRPLGKSMGVSRSDINMPTERLGSLEISEKSPKITETIIKEGDQSTLNEALNEISKRWKAKLESPFHPYWVIFMLEHH</sequence>
<feature type="domain" description="NAA35-like N-terminal" evidence="4">
    <location>
        <begin position="48"/>
        <end position="191"/>
    </location>
</feature>
<evidence type="ECO:0000313" key="6">
    <source>
        <dbReference type="EMBL" id="KAJ1916232.1"/>
    </source>
</evidence>
<evidence type="ECO:0000313" key="7">
    <source>
        <dbReference type="Proteomes" id="UP001150538"/>
    </source>
</evidence>
<evidence type="ECO:0000256" key="1">
    <source>
        <dbReference type="ARBA" id="ARBA00004496"/>
    </source>
</evidence>
<dbReference type="Pfam" id="PF25789">
    <property type="entry name" value="TPR_NAA35"/>
    <property type="match status" value="1"/>
</dbReference>
<dbReference type="Pfam" id="PF04112">
    <property type="entry name" value="Mak10"/>
    <property type="match status" value="1"/>
</dbReference>
<dbReference type="InterPro" id="IPR057983">
    <property type="entry name" value="NAA35-like_N"/>
</dbReference>
<protein>
    <submittedName>
        <fullName evidence="6">N-alpha-acetyltransferase, non-catalitic subunit</fullName>
    </submittedName>
</protein>
<dbReference type="Proteomes" id="UP001150538">
    <property type="component" value="Unassembled WGS sequence"/>
</dbReference>
<dbReference type="InterPro" id="IPR007244">
    <property type="entry name" value="Naa35_N"/>
</dbReference>
<keyword evidence="7" id="KW-1185">Reference proteome</keyword>
<dbReference type="PANTHER" id="PTHR21373:SF0">
    <property type="entry name" value="N-ALPHA-ACETYLTRANSFERASE 35, NATC AUXILIARY SUBUNIT"/>
    <property type="match status" value="1"/>
</dbReference>
<accession>A0A9W8A1G3</accession>
<comment type="subcellular location">
    <subcellularLocation>
        <location evidence="1">Cytoplasm</location>
    </subcellularLocation>
</comment>
<dbReference type="InterPro" id="IPR057982">
    <property type="entry name" value="TPR_NAA35"/>
</dbReference>
<dbReference type="GO" id="GO:0031417">
    <property type="term" value="C:NatC complex"/>
    <property type="evidence" value="ECO:0007669"/>
    <property type="project" value="InterPro"/>
</dbReference>
<dbReference type="AlphaFoldDB" id="A0A9W8A1G3"/>
<evidence type="ECO:0000259" key="5">
    <source>
        <dbReference type="Pfam" id="PF25789"/>
    </source>
</evidence>
<evidence type="ECO:0000256" key="3">
    <source>
        <dbReference type="ARBA" id="ARBA00022490"/>
    </source>
</evidence>
<dbReference type="EMBL" id="JANBPU010000110">
    <property type="protein sequence ID" value="KAJ1916232.1"/>
    <property type="molecule type" value="Genomic_DNA"/>
</dbReference>
<dbReference type="OrthoDB" id="269405at2759"/>
<feature type="domain" description="NAA35-like TPR repeats" evidence="5">
    <location>
        <begin position="337"/>
        <end position="556"/>
    </location>
</feature>
<comment type="similarity">
    <text evidence="2">Belongs to the MAK10 family.</text>
</comment>
<comment type="caution">
    <text evidence="6">The sequence shown here is derived from an EMBL/GenBank/DDBJ whole genome shotgun (WGS) entry which is preliminary data.</text>
</comment>
<name>A0A9W8A1G3_9FUNG</name>
<evidence type="ECO:0000256" key="2">
    <source>
        <dbReference type="ARBA" id="ARBA00006289"/>
    </source>
</evidence>
<proteinExistence type="inferred from homology"/>
<evidence type="ECO:0000259" key="4">
    <source>
        <dbReference type="Pfam" id="PF04112"/>
    </source>
</evidence>
<keyword evidence="3" id="KW-0963">Cytoplasm</keyword>